<dbReference type="Pfam" id="PF00172">
    <property type="entry name" value="Zn_clus"/>
    <property type="match status" value="1"/>
</dbReference>
<feature type="domain" description="Zn(2)-C6 fungal-type" evidence="8">
    <location>
        <begin position="108"/>
        <end position="157"/>
    </location>
</feature>
<keyword evidence="3" id="KW-0805">Transcription regulation</keyword>
<comment type="caution">
    <text evidence="9">The sequence shown here is derived from an EMBL/GenBank/DDBJ whole genome shotgun (WGS) entry which is preliminary data.</text>
</comment>
<evidence type="ECO:0000256" key="1">
    <source>
        <dbReference type="ARBA" id="ARBA00004123"/>
    </source>
</evidence>
<comment type="subcellular location">
    <subcellularLocation>
        <location evidence="1">Nucleus</location>
    </subcellularLocation>
</comment>
<dbReference type="GO" id="GO:0009893">
    <property type="term" value="P:positive regulation of metabolic process"/>
    <property type="evidence" value="ECO:0007669"/>
    <property type="project" value="UniProtKB-ARBA"/>
</dbReference>
<sequence length="514" mass="56600">MGIFLALAGGWRPESESDAATLTDVVLQPRNPITTEPPIFRTMTALSGSLEGPIRVGPCALTLNVRRILRPGLITDSMFGTLRYMTDSQDGEFLQHEIGTGNNGPIPRPQNLACDNCRVKKASLLRIRCNGRRSGCSRCDTLGVSCIYSEPATRKSRKRTLTPTYGAGENASASEEPRRTPVQDPNGPERPQLDRLSSNPENIDPRLTQLGSDNKSNAPDRLYLNSFDWHMGDGGAQAVSAHMESRLEPDASLPDADAPLLVGPKSYTDDSMALMMHAPSLLSPAETHSDAQRDPHHQDTRSTCSCLATAVFLLDEFEAYSSDSNDRLLDSSLSSHREVLSWCKRMLRCAQCRGRPENMTVFNLVLERLVSLGDSMVDAYFELANDSSPSSHSTSTSSSVVGQRSRFPSRSSPPLPPLDFVGRLGLYLGDYEMGGREWKALVRVLVFMQIGALDSFFVQLKRLPFLAQRSSHMVRLLTSEQRNARIARRLWPELPEGTSVSESGPYVMLGLCPL</sequence>
<dbReference type="GO" id="GO:0000981">
    <property type="term" value="F:DNA-binding transcription factor activity, RNA polymerase II-specific"/>
    <property type="evidence" value="ECO:0007669"/>
    <property type="project" value="InterPro"/>
</dbReference>
<dbReference type="EMBL" id="VCAU01000002">
    <property type="protein sequence ID" value="KAF9894902.1"/>
    <property type="molecule type" value="Genomic_DNA"/>
</dbReference>
<gene>
    <name evidence="9" type="ORF">FE257_004524</name>
</gene>
<dbReference type="PANTHER" id="PTHR46910:SF3">
    <property type="entry name" value="HALOTOLERANCE PROTEIN 9-RELATED"/>
    <property type="match status" value="1"/>
</dbReference>
<dbReference type="CDD" id="cd00067">
    <property type="entry name" value="GAL4"/>
    <property type="match status" value="1"/>
</dbReference>
<evidence type="ECO:0000256" key="5">
    <source>
        <dbReference type="ARBA" id="ARBA00023163"/>
    </source>
</evidence>
<dbReference type="SMART" id="SM00066">
    <property type="entry name" value="GAL4"/>
    <property type="match status" value="1"/>
</dbReference>
<proteinExistence type="predicted"/>
<keyword evidence="2" id="KW-0479">Metal-binding</keyword>
<evidence type="ECO:0000259" key="8">
    <source>
        <dbReference type="SMART" id="SM00066"/>
    </source>
</evidence>
<feature type="compositionally biased region" description="Low complexity" evidence="7">
    <location>
        <begin position="387"/>
        <end position="410"/>
    </location>
</feature>
<evidence type="ECO:0000256" key="4">
    <source>
        <dbReference type="ARBA" id="ARBA00023125"/>
    </source>
</evidence>
<keyword evidence="4" id="KW-0238">DNA-binding</keyword>
<dbReference type="GO" id="GO:0003677">
    <property type="term" value="F:DNA binding"/>
    <property type="evidence" value="ECO:0007669"/>
    <property type="project" value="UniProtKB-KW"/>
</dbReference>
<keyword evidence="6" id="KW-0539">Nucleus</keyword>
<evidence type="ECO:0000256" key="7">
    <source>
        <dbReference type="SAM" id="MobiDB-lite"/>
    </source>
</evidence>
<organism evidence="9 10">
    <name type="scientific">Aspergillus nanangensis</name>
    <dbReference type="NCBI Taxonomy" id="2582783"/>
    <lineage>
        <taxon>Eukaryota</taxon>
        <taxon>Fungi</taxon>
        <taxon>Dikarya</taxon>
        <taxon>Ascomycota</taxon>
        <taxon>Pezizomycotina</taxon>
        <taxon>Eurotiomycetes</taxon>
        <taxon>Eurotiomycetidae</taxon>
        <taxon>Eurotiales</taxon>
        <taxon>Aspergillaceae</taxon>
        <taxon>Aspergillus</taxon>
        <taxon>Aspergillus subgen. Circumdati</taxon>
    </lineage>
</organism>
<name>A0AAD4D046_ASPNN</name>
<feature type="region of interest" description="Disordered" evidence="7">
    <location>
        <begin position="153"/>
        <end position="218"/>
    </location>
</feature>
<reference evidence="9" key="2">
    <citation type="submission" date="2020-02" db="EMBL/GenBank/DDBJ databases">
        <authorList>
            <person name="Gilchrist C.L.M."/>
            <person name="Chooi Y.-H."/>
        </authorList>
    </citation>
    <scope>NUCLEOTIDE SEQUENCE</scope>
    <source>
        <strain evidence="9">MST-FP2251</strain>
    </source>
</reference>
<keyword evidence="10" id="KW-1185">Reference proteome</keyword>
<evidence type="ECO:0000256" key="3">
    <source>
        <dbReference type="ARBA" id="ARBA00023015"/>
    </source>
</evidence>
<dbReference type="GO" id="GO:0005634">
    <property type="term" value="C:nucleus"/>
    <property type="evidence" value="ECO:0007669"/>
    <property type="project" value="UniProtKB-SubCell"/>
</dbReference>
<dbReference type="InterPro" id="IPR036864">
    <property type="entry name" value="Zn2-C6_fun-type_DNA-bd_sf"/>
</dbReference>
<accession>A0AAD4D046</accession>
<dbReference type="AlphaFoldDB" id="A0AAD4D046"/>
<dbReference type="InterPro" id="IPR001138">
    <property type="entry name" value="Zn2Cys6_DnaBD"/>
</dbReference>
<evidence type="ECO:0000256" key="2">
    <source>
        <dbReference type="ARBA" id="ARBA00022723"/>
    </source>
</evidence>
<reference evidence="9" key="1">
    <citation type="journal article" date="2019" name="Beilstein J. Org. Chem.">
        <title>Nanangenines: drimane sesquiterpenoids as the dominant metabolite cohort of a novel Australian fungus, Aspergillus nanangensis.</title>
        <authorList>
            <person name="Lacey H.J."/>
            <person name="Gilchrist C.L.M."/>
            <person name="Crombie A."/>
            <person name="Kalaitzis J.A."/>
            <person name="Vuong D."/>
            <person name="Rutledge P.J."/>
            <person name="Turner P."/>
            <person name="Pitt J.I."/>
            <person name="Lacey E."/>
            <person name="Chooi Y.H."/>
            <person name="Piggott A.M."/>
        </authorList>
    </citation>
    <scope>NUCLEOTIDE SEQUENCE</scope>
    <source>
        <strain evidence="9">MST-FP2251</strain>
    </source>
</reference>
<evidence type="ECO:0000313" key="9">
    <source>
        <dbReference type="EMBL" id="KAF9894902.1"/>
    </source>
</evidence>
<dbReference type="GO" id="GO:0008270">
    <property type="term" value="F:zinc ion binding"/>
    <property type="evidence" value="ECO:0007669"/>
    <property type="project" value="InterPro"/>
</dbReference>
<protein>
    <recommendedName>
        <fullName evidence="8">Zn(2)-C6 fungal-type domain-containing protein</fullName>
    </recommendedName>
</protein>
<dbReference type="SUPFAM" id="SSF57701">
    <property type="entry name" value="Zn2/Cys6 DNA-binding domain"/>
    <property type="match status" value="1"/>
</dbReference>
<dbReference type="Gene3D" id="4.10.240.10">
    <property type="entry name" value="Zn(2)-C6 fungal-type DNA-binding domain"/>
    <property type="match status" value="1"/>
</dbReference>
<evidence type="ECO:0000256" key="6">
    <source>
        <dbReference type="ARBA" id="ARBA00023242"/>
    </source>
</evidence>
<keyword evidence="5" id="KW-0804">Transcription</keyword>
<dbReference type="PANTHER" id="PTHR46910">
    <property type="entry name" value="TRANSCRIPTION FACTOR PDR1"/>
    <property type="match status" value="1"/>
</dbReference>
<dbReference type="InterPro" id="IPR050987">
    <property type="entry name" value="AtrR-like"/>
</dbReference>
<evidence type="ECO:0000313" key="10">
    <source>
        <dbReference type="Proteomes" id="UP001194746"/>
    </source>
</evidence>
<feature type="region of interest" description="Disordered" evidence="7">
    <location>
        <begin position="385"/>
        <end position="413"/>
    </location>
</feature>
<dbReference type="Proteomes" id="UP001194746">
    <property type="component" value="Unassembled WGS sequence"/>
</dbReference>